<reference evidence="1 2" key="1">
    <citation type="journal article" date="2011" name="Science">
        <title>The ecoresponsive genome of Daphnia pulex.</title>
        <authorList>
            <person name="Colbourne J.K."/>
            <person name="Pfrender M.E."/>
            <person name="Gilbert D."/>
            <person name="Thomas W.K."/>
            <person name="Tucker A."/>
            <person name="Oakley T.H."/>
            <person name="Tokishita S."/>
            <person name="Aerts A."/>
            <person name="Arnold G.J."/>
            <person name="Basu M.K."/>
            <person name="Bauer D.J."/>
            <person name="Caceres C.E."/>
            <person name="Carmel L."/>
            <person name="Casola C."/>
            <person name="Choi J.H."/>
            <person name="Detter J.C."/>
            <person name="Dong Q."/>
            <person name="Dusheyko S."/>
            <person name="Eads B.D."/>
            <person name="Frohlich T."/>
            <person name="Geiler-Samerotte K.A."/>
            <person name="Gerlach D."/>
            <person name="Hatcher P."/>
            <person name="Jogdeo S."/>
            <person name="Krijgsveld J."/>
            <person name="Kriventseva E.V."/>
            <person name="Kultz D."/>
            <person name="Laforsch C."/>
            <person name="Lindquist E."/>
            <person name="Lopez J."/>
            <person name="Manak J.R."/>
            <person name="Muller J."/>
            <person name="Pangilinan J."/>
            <person name="Patwardhan R.P."/>
            <person name="Pitluck S."/>
            <person name="Pritham E.J."/>
            <person name="Rechtsteiner A."/>
            <person name="Rho M."/>
            <person name="Rogozin I.B."/>
            <person name="Sakarya O."/>
            <person name="Salamov A."/>
            <person name="Schaack S."/>
            <person name="Shapiro H."/>
            <person name="Shiga Y."/>
            <person name="Skalitzky C."/>
            <person name="Smith Z."/>
            <person name="Souvorov A."/>
            <person name="Sung W."/>
            <person name="Tang Z."/>
            <person name="Tsuchiya D."/>
            <person name="Tu H."/>
            <person name="Vos H."/>
            <person name="Wang M."/>
            <person name="Wolf Y.I."/>
            <person name="Yamagata H."/>
            <person name="Yamada T."/>
            <person name="Ye Y."/>
            <person name="Shaw J.R."/>
            <person name="Andrews J."/>
            <person name="Crease T.J."/>
            <person name="Tang H."/>
            <person name="Lucas S.M."/>
            <person name="Robertson H.M."/>
            <person name="Bork P."/>
            <person name="Koonin E.V."/>
            <person name="Zdobnov E.M."/>
            <person name="Grigoriev I.V."/>
            <person name="Lynch M."/>
            <person name="Boore J.L."/>
        </authorList>
    </citation>
    <scope>NUCLEOTIDE SEQUENCE [LARGE SCALE GENOMIC DNA]</scope>
</reference>
<dbReference type="InParanoid" id="E9G855"/>
<dbReference type="HOGENOM" id="CLU_2294426_0_0_1"/>
<name>E9G855_DAPPU</name>
<dbReference type="AlphaFoldDB" id="E9G855"/>
<dbReference type="Proteomes" id="UP000000305">
    <property type="component" value="Unassembled WGS sequence"/>
</dbReference>
<sequence>MQKHEVSLWNRVVLARIFLSQRWLLSMTNVLLHPYLPGVMQRRRREDGTPKHLRYLQNVSEDHHLLLAEVTDVSDYLHLLWHSISGEHQHSYFSSFSSIMY</sequence>
<proteinExistence type="predicted"/>
<gene>
    <name evidence="1" type="ORF">DAPPUDRAFT_239028</name>
</gene>
<evidence type="ECO:0000313" key="1">
    <source>
        <dbReference type="EMBL" id="EFX83917.1"/>
    </source>
</evidence>
<keyword evidence="2" id="KW-1185">Reference proteome</keyword>
<dbReference type="KEGG" id="dpx:DAPPUDRAFT_239028"/>
<evidence type="ECO:0000313" key="2">
    <source>
        <dbReference type="Proteomes" id="UP000000305"/>
    </source>
</evidence>
<dbReference type="EMBL" id="GL732535">
    <property type="protein sequence ID" value="EFX83917.1"/>
    <property type="molecule type" value="Genomic_DNA"/>
</dbReference>
<protein>
    <submittedName>
        <fullName evidence="1">Uncharacterized protein</fullName>
    </submittedName>
</protein>
<dbReference type="PhylomeDB" id="E9G855"/>
<accession>E9G855</accession>
<organism evidence="1 2">
    <name type="scientific">Daphnia pulex</name>
    <name type="common">Water flea</name>
    <dbReference type="NCBI Taxonomy" id="6669"/>
    <lineage>
        <taxon>Eukaryota</taxon>
        <taxon>Metazoa</taxon>
        <taxon>Ecdysozoa</taxon>
        <taxon>Arthropoda</taxon>
        <taxon>Crustacea</taxon>
        <taxon>Branchiopoda</taxon>
        <taxon>Diplostraca</taxon>
        <taxon>Cladocera</taxon>
        <taxon>Anomopoda</taxon>
        <taxon>Daphniidae</taxon>
        <taxon>Daphnia</taxon>
    </lineage>
</organism>